<evidence type="ECO:0000256" key="10">
    <source>
        <dbReference type="ARBA" id="ARBA00040041"/>
    </source>
</evidence>
<sequence length="637" mass="74133">MDDAEKTNSYESIFLTKESPLFGTSEVLDKNTILKLFDWNWEDKGNDLMLEMHVDSETIFDDAHENVSSLEEDNTESIGSSYKREAKQILAQDLPGVNFKEYVNLMGKEENRPLLREFVRLLHPLPVSLYLMLRKVSLSVYFIAEARAIDSLLEEISMQWVATHDVPHYENNYRLVHITLFSLLLLNSNLHNELSQSKFTRDEFVENTIFALLNESVNIDKSALETELGSYYDLLSVDQLPLYKGPSASAAVKPTNFSSKENLIPNRIKRSVSNVSDLSNASSNWERTKTAKCAFGLTNWRYHHDQPLPQLYFPESCDARMKHDDTSYWMADDVLQFQEPLSNSPNYPALRKSSTSFNPSKRKFFGWFRHSPTASIFKEHEEESLKNSKWFNARVRVAEGRLYIFNFKNCQALSPKTSDLASCRSRAFSYTVLNLFGATATLLQNNIVYNSNHKRWNFTITFPRSIDCESQRVYRFQTKDMNVAQKFVRSTLMWSARITPIPKTQFEMVSNQEYGWSERLLNKTVRPISVALSHWTPLLGIESIYEEIEDVGHVTLEDRYYNLKVFTEKLVQLIDKHNSYKPMMIEIWSLGSSADKFDIAMDNWNRRYLFLIAMYEKHNLYLKALEDLIDNNDDDFK</sequence>
<dbReference type="GO" id="GO:0005886">
    <property type="term" value="C:plasma membrane"/>
    <property type="evidence" value="ECO:0007669"/>
    <property type="project" value="UniProtKB-SubCell"/>
</dbReference>
<dbReference type="GO" id="GO:0032012">
    <property type="term" value="P:regulation of ARF protein signal transduction"/>
    <property type="evidence" value="ECO:0007669"/>
    <property type="project" value="InterPro"/>
</dbReference>
<keyword evidence="7" id="KW-0472">Membrane</keyword>
<comment type="subcellular location">
    <subcellularLocation>
        <location evidence="2">Bud neck</location>
    </subcellularLocation>
    <subcellularLocation>
        <location evidence="8">Bud tip</location>
    </subcellularLocation>
    <subcellularLocation>
        <location evidence="1">Cell membrane</location>
        <topology evidence="1">Peripheral membrane protein</topology>
    </subcellularLocation>
    <subcellularLocation>
        <location evidence="3">Cytoplasm</location>
    </subcellularLocation>
</comment>
<comment type="similarity">
    <text evidence="9">Belongs to the YEL1 family.</text>
</comment>
<gene>
    <name evidence="12" type="ORF">AW171_hschr84691</name>
</gene>
<evidence type="ECO:0000259" key="11">
    <source>
        <dbReference type="PROSITE" id="PS50190"/>
    </source>
</evidence>
<keyword evidence="4" id="KW-1003">Cell membrane</keyword>
<dbReference type="InterPro" id="IPR056468">
    <property type="entry name" value="PH_GEF_YEL1"/>
</dbReference>
<dbReference type="GO" id="GO:0005737">
    <property type="term" value="C:cytoplasm"/>
    <property type="evidence" value="ECO:0007669"/>
    <property type="project" value="UniProtKB-SubCell"/>
</dbReference>
<evidence type="ECO:0000256" key="7">
    <source>
        <dbReference type="ARBA" id="ARBA00023136"/>
    </source>
</evidence>
<reference evidence="12 13" key="1">
    <citation type="submission" date="2016-01" db="EMBL/GenBank/DDBJ databases">
        <title>Genome sequence of the yeast Holleya sinecauda.</title>
        <authorList>
            <person name="Dietrich F.S."/>
        </authorList>
    </citation>
    <scope>NUCLEOTIDE SEQUENCE [LARGE SCALE GENOMIC DNA]</scope>
    <source>
        <strain evidence="12 13">ATCC 58844</strain>
    </source>
</reference>
<dbReference type="STRING" id="45286.A0A0X8HWD6"/>
<proteinExistence type="inferred from homology"/>
<dbReference type="GeneID" id="28726001"/>
<dbReference type="SMART" id="SM00222">
    <property type="entry name" value="Sec7"/>
    <property type="match status" value="1"/>
</dbReference>
<name>A0A0X8HWD6_9SACH</name>
<dbReference type="PROSITE" id="PS50190">
    <property type="entry name" value="SEC7"/>
    <property type="match status" value="1"/>
</dbReference>
<feature type="domain" description="SEC7" evidence="11">
    <location>
        <begin position="43"/>
        <end position="238"/>
    </location>
</feature>
<dbReference type="GO" id="GO:0005934">
    <property type="term" value="C:cellular bud tip"/>
    <property type="evidence" value="ECO:0007669"/>
    <property type="project" value="UniProtKB-SubCell"/>
</dbReference>
<dbReference type="InterPro" id="IPR000904">
    <property type="entry name" value="Sec7_dom"/>
</dbReference>
<dbReference type="Pfam" id="PF01369">
    <property type="entry name" value="Sec7"/>
    <property type="match status" value="1"/>
</dbReference>
<evidence type="ECO:0000256" key="5">
    <source>
        <dbReference type="ARBA" id="ARBA00022490"/>
    </source>
</evidence>
<organism evidence="12 13">
    <name type="scientific">Eremothecium sinecaudum</name>
    <dbReference type="NCBI Taxonomy" id="45286"/>
    <lineage>
        <taxon>Eukaryota</taxon>
        <taxon>Fungi</taxon>
        <taxon>Dikarya</taxon>
        <taxon>Ascomycota</taxon>
        <taxon>Saccharomycotina</taxon>
        <taxon>Saccharomycetes</taxon>
        <taxon>Saccharomycetales</taxon>
        <taxon>Saccharomycetaceae</taxon>
        <taxon>Eremothecium</taxon>
    </lineage>
</organism>
<dbReference type="EMBL" id="CP014248">
    <property type="protein sequence ID" value="AMD22640.1"/>
    <property type="molecule type" value="Genomic_DNA"/>
</dbReference>
<evidence type="ECO:0000256" key="9">
    <source>
        <dbReference type="ARBA" id="ARBA00038404"/>
    </source>
</evidence>
<keyword evidence="6" id="KW-0344">Guanine-nucleotide releasing factor</keyword>
<evidence type="ECO:0000256" key="1">
    <source>
        <dbReference type="ARBA" id="ARBA00004202"/>
    </source>
</evidence>
<dbReference type="AlphaFoldDB" id="A0A0X8HWD6"/>
<keyword evidence="5" id="KW-0963">Cytoplasm</keyword>
<dbReference type="RefSeq" id="XP_017989636.1">
    <property type="nucleotide sequence ID" value="XM_018134092.1"/>
</dbReference>
<dbReference type="InterPro" id="IPR023394">
    <property type="entry name" value="Sec7_C_sf"/>
</dbReference>
<evidence type="ECO:0000256" key="4">
    <source>
        <dbReference type="ARBA" id="ARBA00022475"/>
    </source>
</evidence>
<dbReference type="Pfam" id="PF23633">
    <property type="entry name" value="PH_GEF_YEL1"/>
    <property type="match status" value="1"/>
</dbReference>
<keyword evidence="13" id="KW-1185">Reference proteome</keyword>
<dbReference type="GO" id="GO:0005085">
    <property type="term" value="F:guanyl-nucleotide exchange factor activity"/>
    <property type="evidence" value="ECO:0007669"/>
    <property type="project" value="UniProtKB-KW"/>
</dbReference>
<dbReference type="OrthoDB" id="2157641at2759"/>
<evidence type="ECO:0000256" key="8">
    <source>
        <dbReference type="ARBA" id="ARBA00037853"/>
    </source>
</evidence>
<evidence type="ECO:0000313" key="13">
    <source>
        <dbReference type="Proteomes" id="UP000243052"/>
    </source>
</evidence>
<protein>
    <recommendedName>
        <fullName evidence="10">Guanine-nucleotide exchange factor YEL1</fullName>
    </recommendedName>
</protein>
<dbReference type="Gene3D" id="1.10.1000.11">
    <property type="entry name" value="Arf Nucleotide-binding Site Opener,domain 2"/>
    <property type="match status" value="1"/>
</dbReference>
<dbReference type="Proteomes" id="UP000243052">
    <property type="component" value="Chromosome viii"/>
</dbReference>
<evidence type="ECO:0000256" key="6">
    <source>
        <dbReference type="ARBA" id="ARBA00022658"/>
    </source>
</evidence>
<dbReference type="InterPro" id="IPR035999">
    <property type="entry name" value="Sec7_dom_sf"/>
</dbReference>
<evidence type="ECO:0000256" key="2">
    <source>
        <dbReference type="ARBA" id="ARBA00004266"/>
    </source>
</evidence>
<dbReference type="SUPFAM" id="SSF48425">
    <property type="entry name" value="Sec7 domain"/>
    <property type="match status" value="1"/>
</dbReference>
<dbReference type="GO" id="GO:0005935">
    <property type="term" value="C:cellular bud neck"/>
    <property type="evidence" value="ECO:0007669"/>
    <property type="project" value="UniProtKB-SubCell"/>
</dbReference>
<evidence type="ECO:0000313" key="12">
    <source>
        <dbReference type="EMBL" id="AMD22640.1"/>
    </source>
</evidence>
<evidence type="ECO:0000256" key="3">
    <source>
        <dbReference type="ARBA" id="ARBA00004496"/>
    </source>
</evidence>
<accession>A0A0X8HWD6</accession>